<reference evidence="1 2" key="1">
    <citation type="submission" date="2019-08" db="EMBL/GenBank/DDBJ databases">
        <authorList>
            <person name="Dhanesh K."/>
            <person name="Kumar G."/>
            <person name="Sasikala C."/>
            <person name="Venkata Ramana C."/>
        </authorList>
    </citation>
    <scope>NUCLEOTIDE SEQUENCE [LARGE SCALE GENOMIC DNA]</scope>
    <source>
        <strain evidence="1 2">JC645</strain>
    </source>
</reference>
<dbReference type="Pfam" id="PF12840">
    <property type="entry name" value="HTH_20"/>
    <property type="match status" value="1"/>
</dbReference>
<comment type="caution">
    <text evidence="1">The sequence shown here is derived from an EMBL/GenBank/DDBJ whole genome shotgun (WGS) entry which is preliminary data.</text>
</comment>
<dbReference type="InterPro" id="IPR036390">
    <property type="entry name" value="WH_DNA-bd_sf"/>
</dbReference>
<name>A0A5M6DNK4_9BACT</name>
<dbReference type="EMBL" id="VWOX01000001">
    <property type="protein sequence ID" value="KAA5547005.1"/>
    <property type="molecule type" value="Genomic_DNA"/>
</dbReference>
<dbReference type="RefSeq" id="WP_150074112.1">
    <property type="nucleotide sequence ID" value="NZ_VWOX01000001.1"/>
</dbReference>
<accession>A0A5M6DNK4</accession>
<proteinExistence type="predicted"/>
<sequence length="80" mass="9177">MLEVHRTDRRILQAIDRTGSTVGEIHSELKRKNIDSISRHTIRRHLPGLERLGLIARHAVTRNDRVVTAWCAKQWNTSAG</sequence>
<dbReference type="Gene3D" id="1.10.10.10">
    <property type="entry name" value="Winged helix-like DNA-binding domain superfamily/Winged helix DNA-binding domain"/>
    <property type="match status" value="1"/>
</dbReference>
<dbReference type="SUPFAM" id="SSF46785">
    <property type="entry name" value="Winged helix' DNA-binding domain"/>
    <property type="match status" value="1"/>
</dbReference>
<keyword evidence="2" id="KW-1185">Reference proteome</keyword>
<dbReference type="InterPro" id="IPR036388">
    <property type="entry name" value="WH-like_DNA-bd_sf"/>
</dbReference>
<dbReference type="Proteomes" id="UP000324479">
    <property type="component" value="Unassembled WGS sequence"/>
</dbReference>
<organism evidence="1 2">
    <name type="scientific">Roseiconus nitratireducens</name>
    <dbReference type="NCBI Taxonomy" id="2605748"/>
    <lineage>
        <taxon>Bacteria</taxon>
        <taxon>Pseudomonadati</taxon>
        <taxon>Planctomycetota</taxon>
        <taxon>Planctomycetia</taxon>
        <taxon>Pirellulales</taxon>
        <taxon>Pirellulaceae</taxon>
        <taxon>Roseiconus</taxon>
    </lineage>
</organism>
<protein>
    <submittedName>
        <fullName evidence="1">Helix-turn-helix domain-containing protein</fullName>
    </submittedName>
</protein>
<gene>
    <name evidence="1" type="ORF">FYK55_00885</name>
</gene>
<dbReference type="AlphaFoldDB" id="A0A5M6DNK4"/>
<evidence type="ECO:0000313" key="1">
    <source>
        <dbReference type="EMBL" id="KAA5547005.1"/>
    </source>
</evidence>
<evidence type="ECO:0000313" key="2">
    <source>
        <dbReference type="Proteomes" id="UP000324479"/>
    </source>
</evidence>